<dbReference type="PANTHER" id="PTHR13878">
    <property type="entry name" value="GULONOLACTONE OXIDASE"/>
    <property type="match status" value="1"/>
</dbReference>
<feature type="domain" description="FAD-binding PCMH-type" evidence="4">
    <location>
        <begin position="122"/>
        <end position="366"/>
    </location>
</feature>
<dbReference type="Pfam" id="PF01565">
    <property type="entry name" value="FAD_binding_4"/>
    <property type="match status" value="1"/>
</dbReference>
<dbReference type="Gene3D" id="3.30.43.10">
    <property type="entry name" value="Uridine Diphospho-n-acetylenolpyruvylglucosamine Reductase, domain 2"/>
    <property type="match status" value="1"/>
</dbReference>
<dbReference type="InterPro" id="IPR006094">
    <property type="entry name" value="Oxid_FAD_bind_N"/>
</dbReference>
<dbReference type="InterPro" id="IPR036318">
    <property type="entry name" value="FAD-bd_PCMH-like_sf"/>
</dbReference>
<gene>
    <name evidence="5" type="ORF">EANT1437_LOCUS5776</name>
</gene>
<evidence type="ECO:0000259" key="4">
    <source>
        <dbReference type="PROSITE" id="PS51387"/>
    </source>
</evidence>
<dbReference type="SUPFAM" id="SSF56176">
    <property type="entry name" value="FAD-binding/transporter-associated domain-like"/>
    <property type="match status" value="1"/>
</dbReference>
<name>A0A7S2W575_9STRA</name>
<dbReference type="PANTHER" id="PTHR13878:SF91">
    <property type="entry name" value="FAD BINDING DOMAIN PROTEIN (AFU_ORTHOLOGUE AFUA_6G12070)-RELATED"/>
    <property type="match status" value="1"/>
</dbReference>
<dbReference type="AlphaFoldDB" id="A0A7S2W575"/>
<evidence type="ECO:0000256" key="3">
    <source>
        <dbReference type="SAM" id="SignalP"/>
    </source>
</evidence>
<feature type="chain" id="PRO_5030675304" description="FAD-binding PCMH-type domain-containing protein" evidence="3">
    <location>
        <begin position="20"/>
        <end position="719"/>
    </location>
</feature>
<dbReference type="InterPro" id="IPR016166">
    <property type="entry name" value="FAD-bd_PCMH"/>
</dbReference>
<keyword evidence="3" id="KW-0732">Signal</keyword>
<sequence>MMSVQTWLLYSFLILGVRAETNIVTSSGTKLLDVNDTDWLHECVPPFVNNQGKSKKTSIKSKFTSIEYSNYLLLAKPSGLCADFLTCAFSKCDMSLASAESLYTQLKLNETTYEDIKDKLPPLNLPDHILFPRNVKDIVEIVEHAGSKCLSVSIKNGGHSYHGASTQAGSIQLNMREFPKYSETSIVECVSGNTGNACKLALARSKNATIRVGGGELWDSVYRAVLNYPLPVSSTQTPRYDVVGGAAGTVSAIGGWMQGGGESIGDERMYGFGVDQVLELEMVLADGSHIKFGPTEWEVETKFMYPRTIKVEGLCNSNVLSSEESDWQWESCTSEIPFDQLWKAVRGGGGGTYGIVTAATYQLHPHKPLHQFAMTKASATALGTNCELQQNCVQADKAIVFFFMDLLFNPELVGLDEDTSNGCGHPGFSFEITTYRPLFCREPLKVKEAWIEYVKKLDGLDNLQEVLLALFSFELIGTYAQLLISKGGEWDLAPAGKMNDYPPPSPYPSTVGCWSILVPKYNLKYKTDEIWSFLKYFGGSSHVIGGKTSVAHDQMTAMNPIQRESGLQACIPERGYEEVVRGILLPTYNALNPNQTFPGGTEYNHISNILFGPLKSNHAKPCPEKKDYSWQKENCVSIEESVWGTTILIELELIKKKVDPHNMFKCYRCIGYDNVGCKAGQTSAPSPAASSATRSGPSFPPNIMIIVNIVTTVMIYIIF</sequence>
<dbReference type="InterPro" id="IPR016167">
    <property type="entry name" value="FAD-bd_PCMH_sub1"/>
</dbReference>
<dbReference type="GO" id="GO:0071949">
    <property type="term" value="F:FAD binding"/>
    <property type="evidence" value="ECO:0007669"/>
    <property type="project" value="InterPro"/>
</dbReference>
<protein>
    <recommendedName>
        <fullName evidence="4">FAD-binding PCMH-type domain-containing protein</fullName>
    </recommendedName>
</protein>
<comment type="similarity">
    <text evidence="1">Belongs to the oxygen-dependent FAD-linked oxidoreductase family.</text>
</comment>
<proteinExistence type="inferred from homology"/>
<evidence type="ECO:0000256" key="1">
    <source>
        <dbReference type="ARBA" id="ARBA00005466"/>
    </source>
</evidence>
<dbReference type="PROSITE" id="PS51387">
    <property type="entry name" value="FAD_PCMH"/>
    <property type="match status" value="1"/>
</dbReference>
<dbReference type="GO" id="GO:0016491">
    <property type="term" value="F:oxidoreductase activity"/>
    <property type="evidence" value="ECO:0007669"/>
    <property type="project" value="UniProtKB-KW"/>
</dbReference>
<reference evidence="5" key="1">
    <citation type="submission" date="2021-01" db="EMBL/GenBank/DDBJ databases">
        <authorList>
            <person name="Corre E."/>
            <person name="Pelletier E."/>
            <person name="Niang G."/>
            <person name="Scheremetjew M."/>
            <person name="Finn R."/>
            <person name="Kale V."/>
            <person name="Holt S."/>
            <person name="Cochrane G."/>
            <person name="Meng A."/>
            <person name="Brown T."/>
            <person name="Cohen L."/>
        </authorList>
    </citation>
    <scope>NUCLEOTIDE SEQUENCE</scope>
    <source>
        <strain evidence="5">CCMP1452</strain>
    </source>
</reference>
<evidence type="ECO:0000256" key="2">
    <source>
        <dbReference type="ARBA" id="ARBA00023002"/>
    </source>
</evidence>
<dbReference type="InterPro" id="IPR016169">
    <property type="entry name" value="FAD-bd_PCMH_sub2"/>
</dbReference>
<organism evidence="5">
    <name type="scientific">Eucampia antarctica</name>
    <dbReference type="NCBI Taxonomy" id="49252"/>
    <lineage>
        <taxon>Eukaryota</taxon>
        <taxon>Sar</taxon>
        <taxon>Stramenopiles</taxon>
        <taxon>Ochrophyta</taxon>
        <taxon>Bacillariophyta</taxon>
        <taxon>Mediophyceae</taxon>
        <taxon>Biddulphiophycidae</taxon>
        <taxon>Hemiaulales</taxon>
        <taxon>Hemiaulaceae</taxon>
        <taxon>Eucampia</taxon>
    </lineage>
</organism>
<feature type="signal peptide" evidence="3">
    <location>
        <begin position="1"/>
        <end position="19"/>
    </location>
</feature>
<evidence type="ECO:0000313" key="5">
    <source>
        <dbReference type="EMBL" id="CAD9666738.1"/>
    </source>
</evidence>
<keyword evidence="2" id="KW-0560">Oxidoreductase</keyword>
<dbReference type="EMBL" id="HBHI01011270">
    <property type="protein sequence ID" value="CAD9666738.1"/>
    <property type="molecule type" value="Transcribed_RNA"/>
</dbReference>
<accession>A0A7S2W575</accession>
<dbReference type="InterPro" id="IPR050432">
    <property type="entry name" value="FAD-linked_Oxidoreductases_BP"/>
</dbReference>
<dbReference type="Gene3D" id="3.30.465.10">
    <property type="match status" value="1"/>
</dbReference>